<dbReference type="Gene3D" id="1.10.30.10">
    <property type="entry name" value="High mobility group box domain"/>
    <property type="match status" value="3"/>
</dbReference>
<feature type="domain" description="HMG box" evidence="4">
    <location>
        <begin position="765"/>
        <end position="816"/>
    </location>
</feature>
<dbReference type="InterPro" id="IPR036910">
    <property type="entry name" value="HMG_box_dom_sf"/>
</dbReference>
<dbReference type="Pfam" id="PF13368">
    <property type="entry name" value="Toprim_C_rpt"/>
    <property type="match status" value="2"/>
</dbReference>
<keyword evidence="2" id="KW-0238">DNA-binding</keyword>
<evidence type="ECO:0000313" key="5">
    <source>
        <dbReference type="EMBL" id="PNH07973.1"/>
    </source>
</evidence>
<feature type="compositionally biased region" description="Gly residues" evidence="3">
    <location>
        <begin position="32"/>
        <end position="43"/>
    </location>
</feature>
<dbReference type="GO" id="GO:0005634">
    <property type="term" value="C:nucleus"/>
    <property type="evidence" value="ECO:0007669"/>
    <property type="project" value="UniProtKB-UniRule"/>
</dbReference>
<dbReference type="InterPro" id="IPR013498">
    <property type="entry name" value="Topo_IA_Znf"/>
</dbReference>
<sequence>MTMPTRAGSHRAKAGAAPAPKAEAAPGQLAGADGGAGAGGGAQAAGPPLQGTVVMVVESPTKAKKIQAFLGPQYKHVLSAFWGPFHSTVTGMEAIRTTVVYDALDADLESYFFPGAHALVLPPPPGAAEAGGGGGGGEHATIDVTATVVPGTASSEAGTSGPGAEAAVVAAVAAAGASGDPRACPKCGVGRLVLKPSRFGGFIGCSMFADEGVACGFAHPLVPVAAGSSDGGPGNATELLLGQHPDTGEPVFVRLGPYGLYVQQGEVLEEAPKPKKKRGRAKKGDAAEGVEAVGAAPPAAKPRRAAIPKAKGLTLSSVSLEEALALLALPRTLGAHPEDGEPVVANTGRFGPYVAHAGTSASLGRRATPQEVDLELALQLLAAKRAREADRIARGLPPRGRRGRAAKVVAAKKARAPAGRKEGSLLSASSLSPLPHSTRPPGRFTEASLVRGLEEHGIGRPSTYAPIMSLLQVHVPHSSPYIRAAAAPGTPGTSGARPSPALTATALVEAAAKPAPGPSAPDTLKPAKSGYTLFLQQRWAAAKAADPEAAYREAVSQIAAEWRTLGDEGRGRYSEEAAAAAAPAEEGASKTPANKRAAVSRTAKGAGGKRATAKGAARTRKRVVAAATAAAKPAPAPSAQANPKPAKSGYTLFLQQRWAAAKAADPEAAYQGAVSQIAAEWRALGDEGRGRYSEEAAAAAGPPEEEAFKAPASKRAAITRTAKGAARKRAATAAAKMSAAGRRMRVAAAATVGSSAASSAVATAAPARPNPYTAFCQEQRPRVRAAHPDAPLGQVGKLLGEAWRALSDGQKAAYRQ</sequence>
<feature type="compositionally biased region" description="Low complexity" evidence="3">
    <location>
        <begin position="14"/>
        <end position="31"/>
    </location>
</feature>
<feature type="region of interest" description="Disordered" evidence="3">
    <location>
        <begin position="395"/>
        <end position="444"/>
    </location>
</feature>
<feature type="compositionally biased region" description="Low complexity" evidence="3">
    <location>
        <begin position="624"/>
        <end position="645"/>
    </location>
</feature>
<dbReference type="InterPro" id="IPR000380">
    <property type="entry name" value="Topo_IA"/>
</dbReference>
<keyword evidence="1 5" id="KW-0413">Isomerase</keyword>
<dbReference type="Gene3D" id="1.10.460.10">
    <property type="entry name" value="Topoisomerase I, domain 2"/>
    <property type="match status" value="1"/>
</dbReference>
<dbReference type="PROSITE" id="PS50118">
    <property type="entry name" value="HMG_BOX_2"/>
    <property type="match status" value="1"/>
</dbReference>
<feature type="compositionally biased region" description="Low complexity" evidence="3">
    <location>
        <begin position="601"/>
        <end position="616"/>
    </location>
</feature>
<evidence type="ECO:0000256" key="2">
    <source>
        <dbReference type="PROSITE-ProRule" id="PRU00267"/>
    </source>
</evidence>
<dbReference type="Pfam" id="PF01396">
    <property type="entry name" value="Zn_ribbon_Top1"/>
    <property type="match status" value="1"/>
</dbReference>
<feature type="compositionally biased region" description="Low complexity" evidence="3">
    <location>
        <begin position="287"/>
        <end position="297"/>
    </location>
</feature>
<dbReference type="Pfam" id="PF09011">
    <property type="entry name" value="HMG_box_2"/>
    <property type="match status" value="2"/>
</dbReference>
<dbReference type="Pfam" id="PF00505">
    <property type="entry name" value="HMG_box"/>
    <property type="match status" value="1"/>
</dbReference>
<name>A0A2J8A648_9CHLO</name>
<dbReference type="InterPro" id="IPR025589">
    <property type="entry name" value="Toprim_C_rpt"/>
</dbReference>
<dbReference type="SMART" id="SM00398">
    <property type="entry name" value="HMG"/>
    <property type="match status" value="3"/>
</dbReference>
<dbReference type="SUPFAM" id="SSF47095">
    <property type="entry name" value="HMG-box"/>
    <property type="match status" value="3"/>
</dbReference>
<accession>A0A2J8A648</accession>
<dbReference type="InterPro" id="IPR013497">
    <property type="entry name" value="Topo_IA_cen"/>
</dbReference>
<proteinExistence type="predicted"/>
<dbReference type="PANTHER" id="PTHR42785:SF1">
    <property type="entry name" value="DNA TOPOISOMERASE"/>
    <property type="match status" value="1"/>
</dbReference>
<dbReference type="AlphaFoldDB" id="A0A2J8A648"/>
<feature type="compositionally biased region" description="Low complexity" evidence="3">
    <location>
        <begin position="576"/>
        <end position="586"/>
    </location>
</feature>
<protein>
    <submittedName>
        <fullName evidence="5">DNA topoisomerase 1</fullName>
    </submittedName>
</protein>
<evidence type="ECO:0000259" key="4">
    <source>
        <dbReference type="PROSITE" id="PS50118"/>
    </source>
</evidence>
<dbReference type="InterPro" id="IPR013824">
    <property type="entry name" value="Topo_IA_cen_sub1"/>
</dbReference>
<feature type="DNA-binding region" description="HMG box" evidence="2">
    <location>
        <begin position="765"/>
        <end position="816"/>
    </location>
</feature>
<dbReference type="PANTHER" id="PTHR42785">
    <property type="entry name" value="DNA TOPOISOMERASE, TYPE IA, CORE"/>
    <property type="match status" value="1"/>
</dbReference>
<dbReference type="OrthoDB" id="430051at2759"/>
<keyword evidence="6" id="KW-1185">Reference proteome</keyword>
<feature type="region of interest" description="Disordered" evidence="3">
    <location>
        <begin position="1"/>
        <end position="43"/>
    </location>
</feature>
<feature type="region of interest" description="Disordered" evidence="3">
    <location>
        <begin position="574"/>
        <end position="645"/>
    </location>
</feature>
<dbReference type="SUPFAM" id="SSF56712">
    <property type="entry name" value="Prokaryotic type I DNA topoisomerase"/>
    <property type="match status" value="1"/>
</dbReference>
<feature type="compositionally biased region" description="Basic residues" evidence="3">
    <location>
        <begin position="399"/>
        <end position="415"/>
    </location>
</feature>
<feature type="compositionally biased region" description="Low complexity" evidence="3">
    <location>
        <begin position="424"/>
        <end position="437"/>
    </location>
</feature>
<dbReference type="CDD" id="cd00084">
    <property type="entry name" value="HMG-box_SF"/>
    <property type="match status" value="2"/>
</dbReference>
<keyword evidence="2" id="KW-0539">Nucleus</keyword>
<dbReference type="Proteomes" id="UP000236333">
    <property type="component" value="Unassembled WGS sequence"/>
</dbReference>
<organism evidence="5 6">
    <name type="scientific">Tetrabaena socialis</name>
    <dbReference type="NCBI Taxonomy" id="47790"/>
    <lineage>
        <taxon>Eukaryota</taxon>
        <taxon>Viridiplantae</taxon>
        <taxon>Chlorophyta</taxon>
        <taxon>core chlorophytes</taxon>
        <taxon>Chlorophyceae</taxon>
        <taxon>CS clade</taxon>
        <taxon>Chlamydomonadales</taxon>
        <taxon>Tetrabaenaceae</taxon>
        <taxon>Tetrabaena</taxon>
    </lineage>
</organism>
<evidence type="ECO:0000256" key="1">
    <source>
        <dbReference type="ARBA" id="ARBA00023235"/>
    </source>
</evidence>
<dbReference type="InterPro" id="IPR023405">
    <property type="entry name" value="Topo_IA_core_domain"/>
</dbReference>
<feature type="region of interest" description="Disordered" evidence="3">
    <location>
        <begin position="270"/>
        <end position="297"/>
    </location>
</feature>
<evidence type="ECO:0000313" key="6">
    <source>
        <dbReference type="Proteomes" id="UP000236333"/>
    </source>
</evidence>
<dbReference type="InterPro" id="IPR009071">
    <property type="entry name" value="HMG_box_dom"/>
</dbReference>
<gene>
    <name evidence="5" type="ORF">TSOC_005502</name>
</gene>
<dbReference type="GO" id="GO:0003917">
    <property type="term" value="F:DNA topoisomerase type I (single strand cut, ATP-independent) activity"/>
    <property type="evidence" value="ECO:0007669"/>
    <property type="project" value="InterPro"/>
</dbReference>
<dbReference type="EMBL" id="PGGS01000151">
    <property type="protein sequence ID" value="PNH07973.1"/>
    <property type="molecule type" value="Genomic_DNA"/>
</dbReference>
<evidence type="ECO:0000256" key="3">
    <source>
        <dbReference type="SAM" id="MobiDB-lite"/>
    </source>
</evidence>
<dbReference type="GO" id="GO:0006265">
    <property type="term" value="P:DNA topological change"/>
    <property type="evidence" value="ECO:0007669"/>
    <property type="project" value="InterPro"/>
</dbReference>
<comment type="caution">
    <text evidence="5">The sequence shown here is derived from an EMBL/GenBank/DDBJ whole genome shotgun (WGS) entry which is preliminary data.</text>
</comment>
<dbReference type="GO" id="GO:0003677">
    <property type="term" value="F:DNA binding"/>
    <property type="evidence" value="ECO:0007669"/>
    <property type="project" value="UniProtKB-UniRule"/>
</dbReference>
<dbReference type="Pfam" id="PF01131">
    <property type="entry name" value="Topoisom_bac"/>
    <property type="match status" value="1"/>
</dbReference>
<reference evidence="5 6" key="1">
    <citation type="journal article" date="2017" name="Mol. Biol. Evol.">
        <title>The 4-celled Tetrabaena socialis nuclear genome reveals the essential components for genetic control of cell number at the origin of multicellularity in the volvocine lineage.</title>
        <authorList>
            <person name="Featherston J."/>
            <person name="Arakaki Y."/>
            <person name="Hanschen E.R."/>
            <person name="Ferris P.J."/>
            <person name="Michod R.E."/>
            <person name="Olson B.J.S.C."/>
            <person name="Nozaki H."/>
            <person name="Durand P.M."/>
        </authorList>
    </citation>
    <scope>NUCLEOTIDE SEQUENCE [LARGE SCALE GENOMIC DNA]</scope>
    <source>
        <strain evidence="5 6">NIES-571</strain>
    </source>
</reference>
<dbReference type="GO" id="GO:0005694">
    <property type="term" value="C:chromosome"/>
    <property type="evidence" value="ECO:0007669"/>
    <property type="project" value="InterPro"/>
</dbReference>